<dbReference type="RefSeq" id="WP_165015499.1">
    <property type="nucleotide sequence ID" value="NZ_JAALDL010000011.1"/>
</dbReference>
<gene>
    <name evidence="1" type="ORF">G5S52_15390</name>
</gene>
<keyword evidence="2" id="KW-1185">Reference proteome</keyword>
<dbReference type="EMBL" id="JAALDL010000011">
    <property type="protein sequence ID" value="NGN98984.1"/>
    <property type="molecule type" value="Genomic_DNA"/>
</dbReference>
<dbReference type="AlphaFoldDB" id="A0A6M1RFN8"/>
<evidence type="ECO:0000313" key="2">
    <source>
        <dbReference type="Proteomes" id="UP000473008"/>
    </source>
</evidence>
<comment type="caution">
    <text evidence="1">The sequence shown here is derived from an EMBL/GenBank/DDBJ whole genome shotgun (WGS) entry which is preliminary data.</text>
</comment>
<accession>A0A6M1RFN8</accession>
<sequence length="70" mass="7728">MNNVLIPDANVLSIEVEAGLISWQRSFSLSPMKEIKRVVFSSTIKRIFLANDGHAMMLGLFGVCPLNHGL</sequence>
<protein>
    <submittedName>
        <fullName evidence="1">Uncharacterized protein</fullName>
    </submittedName>
</protein>
<evidence type="ECO:0000313" key="1">
    <source>
        <dbReference type="EMBL" id="NGN98984.1"/>
    </source>
</evidence>
<dbReference type="Proteomes" id="UP000473008">
    <property type="component" value="Unassembled WGS sequence"/>
</dbReference>
<reference evidence="1 2" key="1">
    <citation type="submission" date="2020-02" db="EMBL/GenBank/DDBJ databases">
        <title>The draft genome of Grimontia sedimenta sp. nov., isolated from benthic sediments near coral reefs south of Kuwait.</title>
        <authorList>
            <person name="Mahmoud H.M."/>
            <person name="Jose L."/>
            <person name="Eapen S."/>
        </authorList>
    </citation>
    <scope>NUCLEOTIDE SEQUENCE [LARGE SCALE GENOMIC DNA]</scope>
    <source>
        <strain evidence="1 2">S25</strain>
    </source>
</reference>
<organism evidence="1 2">
    <name type="scientific">Grimontia sedimenti</name>
    <dbReference type="NCBI Taxonomy" id="2711294"/>
    <lineage>
        <taxon>Bacteria</taxon>
        <taxon>Pseudomonadati</taxon>
        <taxon>Pseudomonadota</taxon>
        <taxon>Gammaproteobacteria</taxon>
        <taxon>Vibrionales</taxon>
        <taxon>Vibrionaceae</taxon>
        <taxon>Grimontia</taxon>
    </lineage>
</organism>
<proteinExistence type="predicted"/>
<name>A0A6M1RFN8_9GAMM</name>